<dbReference type="EMBL" id="FMZO01000011">
    <property type="protein sequence ID" value="SDD64389.1"/>
    <property type="molecule type" value="Genomic_DNA"/>
</dbReference>
<dbReference type="GO" id="GO:0005886">
    <property type="term" value="C:plasma membrane"/>
    <property type="evidence" value="ECO:0007669"/>
    <property type="project" value="UniProtKB-UniRule"/>
</dbReference>
<keyword evidence="1 7" id="KW-1003">Cell membrane</keyword>
<evidence type="ECO:0000256" key="1">
    <source>
        <dbReference type="ARBA" id="ARBA00022475"/>
    </source>
</evidence>
<comment type="similarity">
    <text evidence="7">Belongs to the transglycosylase MltG family.</text>
</comment>
<dbReference type="OrthoDB" id="9814591at2"/>
<dbReference type="InterPro" id="IPR003770">
    <property type="entry name" value="MLTG-like"/>
</dbReference>
<dbReference type="Proteomes" id="UP000198757">
    <property type="component" value="Unassembled WGS sequence"/>
</dbReference>
<sequence>MANKKKKFPYILLILLVLLGFITFKFLGPATHQTEKGFLYVKTGTTMEQLKQQLVEKNILSGISWFNLASKALGYKVVKPGKYRVAAGTAIVSLVRMLKNGNQTPVDFVVTKIRTREALAGRIGRAFECDSSETIRFLGSNDSLGVYNLDSNTVMAAVLPLSYEIRWNTTPRAIFDKFFDAYKKFWTPGRQQKAAAQGLTQLQVITLASIIDEETNKAADKPKIASTYMNRIAKGMPLQADPTVKFALKDFGIKRILFGHLAVASPYNTYKNKGLPPGPICTPQQATIDSVLNAPKTDYLYFVASSNFDGSHIFTSNYQDHTKYAKLYQQALDTQIRKRDSLRAAP</sequence>
<keyword evidence="3 7" id="KW-1133">Transmembrane helix</keyword>
<evidence type="ECO:0000256" key="6">
    <source>
        <dbReference type="ARBA" id="ARBA00023316"/>
    </source>
</evidence>
<gene>
    <name evidence="7" type="primary">mltG</name>
    <name evidence="8" type="ORF">SAMN04487894_111106</name>
</gene>
<dbReference type="AlphaFoldDB" id="A0A1G6WF16"/>
<protein>
    <recommendedName>
        <fullName evidence="7">Endolytic murein transglycosylase</fullName>
        <ecNumber evidence="7">4.2.2.29</ecNumber>
    </recommendedName>
    <alternativeName>
        <fullName evidence="7">Peptidoglycan lytic transglycosylase</fullName>
    </alternativeName>
    <alternativeName>
        <fullName evidence="7">Peptidoglycan polymerization terminase</fullName>
    </alternativeName>
</protein>
<dbReference type="NCBIfam" id="TIGR00247">
    <property type="entry name" value="endolytic transglycosylase MltG"/>
    <property type="match status" value="1"/>
</dbReference>
<keyword evidence="2 7" id="KW-0812">Transmembrane</keyword>
<dbReference type="PANTHER" id="PTHR30518">
    <property type="entry name" value="ENDOLYTIC MUREIN TRANSGLYCOSYLASE"/>
    <property type="match status" value="1"/>
</dbReference>
<keyword evidence="9" id="KW-1185">Reference proteome</keyword>
<evidence type="ECO:0000256" key="2">
    <source>
        <dbReference type="ARBA" id="ARBA00022692"/>
    </source>
</evidence>
<keyword evidence="6 7" id="KW-0961">Cell wall biogenesis/degradation</keyword>
<proteinExistence type="inferred from homology"/>
<accession>A0A1G6WF16</accession>
<dbReference type="STRING" id="1285928.SAMN04487894_111106"/>
<evidence type="ECO:0000256" key="7">
    <source>
        <dbReference type="HAMAP-Rule" id="MF_02065"/>
    </source>
</evidence>
<comment type="catalytic activity">
    <reaction evidence="7">
        <text>a peptidoglycan chain = a peptidoglycan chain with N-acetyl-1,6-anhydromuramyl-[peptide] at the reducing end + a peptidoglycan chain with N-acetylglucosamine at the non-reducing end.</text>
        <dbReference type="EC" id="4.2.2.29"/>
    </reaction>
</comment>
<dbReference type="PANTHER" id="PTHR30518:SF2">
    <property type="entry name" value="ENDOLYTIC MUREIN TRANSGLYCOSYLASE"/>
    <property type="match status" value="1"/>
</dbReference>
<dbReference type="RefSeq" id="WP_090391657.1">
    <property type="nucleotide sequence ID" value="NZ_FMZO01000011.1"/>
</dbReference>
<dbReference type="Pfam" id="PF02618">
    <property type="entry name" value="YceG"/>
    <property type="match status" value="1"/>
</dbReference>
<organism evidence="8 9">
    <name type="scientific">Niabella drilacis (strain DSM 25811 / CCM 8410 / CCUG 62505 / LMG 26954 / E90)</name>
    <dbReference type="NCBI Taxonomy" id="1285928"/>
    <lineage>
        <taxon>Bacteria</taxon>
        <taxon>Pseudomonadati</taxon>
        <taxon>Bacteroidota</taxon>
        <taxon>Chitinophagia</taxon>
        <taxon>Chitinophagales</taxon>
        <taxon>Chitinophagaceae</taxon>
        <taxon>Niabella</taxon>
    </lineage>
</organism>
<comment type="function">
    <text evidence="7">Functions as a peptidoglycan terminase that cleaves nascent peptidoglycan strands endolytically to terminate their elongation.</text>
</comment>
<evidence type="ECO:0000256" key="4">
    <source>
        <dbReference type="ARBA" id="ARBA00023136"/>
    </source>
</evidence>
<reference evidence="9" key="1">
    <citation type="submission" date="2016-10" db="EMBL/GenBank/DDBJ databases">
        <authorList>
            <person name="Varghese N."/>
            <person name="Submissions S."/>
        </authorList>
    </citation>
    <scope>NUCLEOTIDE SEQUENCE [LARGE SCALE GENOMIC DNA]</scope>
    <source>
        <strain evidence="9">DSM 25811 / CCM 8410 / LMG 26954 / E90</strain>
    </source>
</reference>
<dbReference type="Gene3D" id="3.30.160.60">
    <property type="entry name" value="Classic Zinc Finger"/>
    <property type="match status" value="1"/>
</dbReference>
<dbReference type="EC" id="4.2.2.29" evidence="7"/>
<dbReference type="GO" id="GO:0071555">
    <property type="term" value="P:cell wall organization"/>
    <property type="evidence" value="ECO:0007669"/>
    <property type="project" value="UniProtKB-KW"/>
</dbReference>
<evidence type="ECO:0000313" key="8">
    <source>
        <dbReference type="EMBL" id="SDD64389.1"/>
    </source>
</evidence>
<dbReference type="GO" id="GO:0009252">
    <property type="term" value="P:peptidoglycan biosynthetic process"/>
    <property type="evidence" value="ECO:0007669"/>
    <property type="project" value="UniProtKB-UniRule"/>
</dbReference>
<evidence type="ECO:0000256" key="5">
    <source>
        <dbReference type="ARBA" id="ARBA00023239"/>
    </source>
</evidence>
<evidence type="ECO:0000256" key="3">
    <source>
        <dbReference type="ARBA" id="ARBA00022989"/>
    </source>
</evidence>
<dbReference type="HAMAP" id="MF_02065">
    <property type="entry name" value="MltG"/>
    <property type="match status" value="1"/>
</dbReference>
<feature type="site" description="Important for catalytic activity" evidence="7">
    <location>
        <position position="214"/>
    </location>
</feature>
<name>A0A1G6WF16_NIADE</name>
<evidence type="ECO:0000313" key="9">
    <source>
        <dbReference type="Proteomes" id="UP000198757"/>
    </source>
</evidence>
<dbReference type="GO" id="GO:0008932">
    <property type="term" value="F:lytic endotransglycosylase activity"/>
    <property type="evidence" value="ECO:0007669"/>
    <property type="project" value="UniProtKB-UniRule"/>
</dbReference>
<keyword evidence="4 7" id="KW-0472">Membrane</keyword>
<keyword evidence="5 7" id="KW-0456">Lyase</keyword>